<evidence type="ECO:0000313" key="10">
    <source>
        <dbReference type="EMBL" id="SDZ73737.1"/>
    </source>
</evidence>
<dbReference type="GO" id="GO:0005524">
    <property type="term" value="F:ATP binding"/>
    <property type="evidence" value="ECO:0007669"/>
    <property type="project" value="UniProtKB-UniRule"/>
</dbReference>
<dbReference type="InterPro" id="IPR036480">
    <property type="entry name" value="CarbP_synth_ssu_N_sf"/>
</dbReference>
<comment type="similarity">
    <text evidence="2 8">Belongs to the CarA family.</text>
</comment>
<dbReference type="GO" id="GO:0006526">
    <property type="term" value="P:L-arginine biosynthetic process"/>
    <property type="evidence" value="ECO:0007669"/>
    <property type="project" value="UniProtKB-UniRule"/>
</dbReference>
<comment type="function">
    <text evidence="8">Small subunit of the glutamine-dependent carbamoyl phosphate synthetase (CPSase). CPSase catalyzes the formation of carbamoyl phosphate from the ammonia moiety of glutamine, carbonate, and phosphate donated by ATP, constituting the first step of 2 biosynthetic pathways, one leading to arginine and/or urea and the other to pyrimidine nucleotides. The small subunit (glutamine amidotransferase) binds and cleaves glutamine to supply the large subunit with the substrate ammonia.</text>
</comment>
<evidence type="ECO:0000256" key="3">
    <source>
        <dbReference type="ARBA" id="ARBA00022598"/>
    </source>
</evidence>
<dbReference type="InterPro" id="IPR017926">
    <property type="entry name" value="GATASE"/>
</dbReference>
<feature type="binding site" evidence="8">
    <location>
        <position position="302"/>
    </location>
    <ligand>
        <name>L-glutamine</name>
        <dbReference type="ChEBI" id="CHEBI:58359"/>
    </ligand>
</feature>
<comment type="pathway">
    <text evidence="8">Pyrimidine metabolism; UMP biosynthesis via de novo pathway; (S)-dihydroorotate from bicarbonate: step 1/3.</text>
</comment>
<dbReference type="PRINTS" id="PR00096">
    <property type="entry name" value="GATASE"/>
</dbReference>
<feature type="binding site" evidence="8">
    <location>
        <position position="229"/>
    </location>
    <ligand>
        <name>L-glutamine</name>
        <dbReference type="ChEBI" id="CHEBI:58359"/>
    </ligand>
</feature>
<feature type="region of interest" description="CPSase" evidence="8">
    <location>
        <begin position="1"/>
        <end position="180"/>
    </location>
</feature>
<accession>A0A1H3VFZ3</accession>
<evidence type="ECO:0000256" key="1">
    <source>
        <dbReference type="ARBA" id="ARBA00005077"/>
    </source>
</evidence>
<keyword evidence="8" id="KW-0055">Arginine biosynthesis</keyword>
<dbReference type="PANTHER" id="PTHR43418">
    <property type="entry name" value="MULTIFUNCTIONAL TRYPTOPHAN BIOSYNTHESIS PROTEIN-RELATED"/>
    <property type="match status" value="1"/>
</dbReference>
<dbReference type="PRINTS" id="PR00099">
    <property type="entry name" value="CPSGATASE"/>
</dbReference>
<comment type="pathway">
    <text evidence="1 8">Amino-acid biosynthesis; L-arginine biosynthesis; carbamoyl phosphate from bicarbonate: step 1/1.</text>
</comment>
<evidence type="ECO:0000256" key="7">
    <source>
        <dbReference type="ARBA" id="ARBA00048816"/>
    </source>
</evidence>
<dbReference type="RefSeq" id="WP_093237817.1">
    <property type="nucleotide sequence ID" value="NZ_FNQF01000001.1"/>
</dbReference>
<evidence type="ECO:0000256" key="6">
    <source>
        <dbReference type="ARBA" id="ARBA00022962"/>
    </source>
</evidence>
<dbReference type="CDD" id="cd01744">
    <property type="entry name" value="GATase1_CPSase"/>
    <property type="match status" value="1"/>
</dbReference>
<reference evidence="10 11" key="1">
    <citation type="submission" date="2016-10" db="EMBL/GenBank/DDBJ databases">
        <authorList>
            <person name="de Groot N.N."/>
        </authorList>
    </citation>
    <scope>NUCLEOTIDE SEQUENCE [LARGE SCALE GENOMIC DNA]</scope>
    <source>
        <strain evidence="10 11">DSM 23581</strain>
    </source>
</reference>
<dbReference type="Pfam" id="PF00117">
    <property type="entry name" value="GATase"/>
    <property type="match status" value="1"/>
</dbReference>
<dbReference type="Gene3D" id="3.50.30.20">
    <property type="entry name" value="Carbamoyl-phosphate synthase small subunit, N-terminal domain"/>
    <property type="match status" value="1"/>
</dbReference>
<feature type="domain" description="Carbamoyl-phosphate synthase small subunit N-terminal" evidence="9">
    <location>
        <begin position="7"/>
        <end position="137"/>
    </location>
</feature>
<feature type="binding site" evidence="8">
    <location>
        <position position="51"/>
    </location>
    <ligand>
        <name>L-glutamine</name>
        <dbReference type="ChEBI" id="CHEBI:58359"/>
    </ligand>
</feature>
<comment type="subunit">
    <text evidence="8">Composed of two chains; the small (or glutamine) chain promotes the hydrolysis of glutamine to ammonia, which is used by the large (or ammonia) chain to synthesize carbamoyl phosphate. Tetramer of heterodimers (alpha,beta)4.</text>
</comment>
<keyword evidence="8" id="KW-0028">Amino-acid biosynthesis</keyword>
<feature type="binding site" evidence="8">
    <location>
        <position position="258"/>
    </location>
    <ligand>
        <name>L-glutamine</name>
        <dbReference type="ChEBI" id="CHEBI:58359"/>
    </ligand>
</feature>
<dbReference type="STRING" id="908615.SAMN05421540_10180"/>
<evidence type="ECO:0000259" key="9">
    <source>
        <dbReference type="SMART" id="SM01097"/>
    </source>
</evidence>
<dbReference type="EC" id="6.3.5.5" evidence="8"/>
<dbReference type="NCBIfam" id="NF009475">
    <property type="entry name" value="PRK12838.1"/>
    <property type="match status" value="1"/>
</dbReference>
<dbReference type="Proteomes" id="UP000198820">
    <property type="component" value="Unassembled WGS sequence"/>
</dbReference>
<keyword evidence="8" id="KW-0665">Pyrimidine biosynthesis</keyword>
<dbReference type="InterPro" id="IPR002474">
    <property type="entry name" value="CarbamoylP_synth_ssu_N"/>
</dbReference>
<proteinExistence type="inferred from homology"/>
<keyword evidence="4 8" id="KW-0547">Nucleotide-binding</keyword>
<comment type="catalytic activity">
    <reaction evidence="8">
        <text>L-glutamine + H2O = L-glutamate + NH4(+)</text>
        <dbReference type="Rhea" id="RHEA:15889"/>
        <dbReference type="ChEBI" id="CHEBI:15377"/>
        <dbReference type="ChEBI" id="CHEBI:28938"/>
        <dbReference type="ChEBI" id="CHEBI:29985"/>
        <dbReference type="ChEBI" id="CHEBI:58359"/>
    </reaction>
</comment>
<dbReference type="NCBIfam" id="TIGR01368">
    <property type="entry name" value="CPSaseIIsmall"/>
    <property type="match status" value="1"/>
</dbReference>
<evidence type="ECO:0000256" key="4">
    <source>
        <dbReference type="ARBA" id="ARBA00022741"/>
    </source>
</evidence>
<gene>
    <name evidence="8" type="primary">carA</name>
    <name evidence="10" type="ORF">SAMN05421540_10180</name>
</gene>
<dbReference type="Gene3D" id="3.40.50.880">
    <property type="match status" value="1"/>
</dbReference>
<name>A0A1H3VFZ3_9FLAO</name>
<sequence length="367" mass="40895">MKYNQTENAVVLLQDGTIFHGKAVGDLNYALGEICFNTGMTGYQEVFTDPSYFGQIMVTTNAHIGNYGTNNQDMESSKVQISGLVCKNFSLNPSRADSDLSLSEFISQNKLHTISDVDTRALVRHIRKHGAMNAVIGKLSLGIDFLKEKLSAHPSMNGLELASQVSTKEIYEVAVDDPQYHVGILDLGIKQNIIRELKKRNCRLTVFPFDTKLETIKDYKFDGFFVSNGPGDPSPLKNANEIAQYFLEIDMPYFGICLGHQVLAQSLGIKTFKMHNGHRGINHPVQNLLTGKDEVTSQNHGFAVDRESAENHPDIELSHVHLNDHTLAGIRHKTKPAFSVQYHPEASPGPNDAMYLFDDFIKLMQNA</sequence>
<feature type="binding site" evidence="8">
    <location>
        <position position="299"/>
    </location>
    <ligand>
        <name>L-glutamine</name>
        <dbReference type="ChEBI" id="CHEBI:58359"/>
    </ligand>
</feature>
<dbReference type="UniPathway" id="UPA00070">
    <property type="reaction ID" value="UER00115"/>
</dbReference>
<feature type="binding site" evidence="8">
    <location>
        <position position="231"/>
    </location>
    <ligand>
        <name>L-glutamine</name>
        <dbReference type="ChEBI" id="CHEBI:58359"/>
    </ligand>
</feature>
<dbReference type="InterPro" id="IPR029062">
    <property type="entry name" value="Class_I_gatase-like"/>
</dbReference>
<evidence type="ECO:0000313" key="11">
    <source>
        <dbReference type="Proteomes" id="UP000198820"/>
    </source>
</evidence>
<feature type="active site" evidence="8">
    <location>
        <position position="345"/>
    </location>
</feature>
<dbReference type="GO" id="GO:0006541">
    <property type="term" value="P:glutamine metabolic process"/>
    <property type="evidence" value="ECO:0007669"/>
    <property type="project" value="InterPro"/>
</dbReference>
<dbReference type="HAMAP" id="MF_01209">
    <property type="entry name" value="CPSase_S_chain"/>
    <property type="match status" value="1"/>
</dbReference>
<comment type="catalytic activity">
    <reaction evidence="7 8">
        <text>hydrogencarbonate + L-glutamine + 2 ATP + H2O = carbamoyl phosphate + L-glutamate + 2 ADP + phosphate + 2 H(+)</text>
        <dbReference type="Rhea" id="RHEA:18633"/>
        <dbReference type="ChEBI" id="CHEBI:15377"/>
        <dbReference type="ChEBI" id="CHEBI:15378"/>
        <dbReference type="ChEBI" id="CHEBI:17544"/>
        <dbReference type="ChEBI" id="CHEBI:29985"/>
        <dbReference type="ChEBI" id="CHEBI:30616"/>
        <dbReference type="ChEBI" id="CHEBI:43474"/>
        <dbReference type="ChEBI" id="CHEBI:58228"/>
        <dbReference type="ChEBI" id="CHEBI:58359"/>
        <dbReference type="ChEBI" id="CHEBI:456216"/>
        <dbReference type="EC" id="6.3.5.5"/>
    </reaction>
</comment>
<dbReference type="InterPro" id="IPR006274">
    <property type="entry name" value="CarbamoylP_synth_ssu"/>
</dbReference>
<organism evidence="10 11">
    <name type="scientific">Psychroflexus halocasei</name>
    <dbReference type="NCBI Taxonomy" id="908615"/>
    <lineage>
        <taxon>Bacteria</taxon>
        <taxon>Pseudomonadati</taxon>
        <taxon>Bacteroidota</taxon>
        <taxon>Flavobacteriia</taxon>
        <taxon>Flavobacteriales</taxon>
        <taxon>Flavobacteriaceae</taxon>
        <taxon>Psychroflexus</taxon>
    </lineage>
</organism>
<feature type="binding site" evidence="8">
    <location>
        <position position="301"/>
    </location>
    <ligand>
        <name>L-glutamine</name>
        <dbReference type="ChEBI" id="CHEBI:58359"/>
    </ligand>
</feature>
<dbReference type="PANTHER" id="PTHR43418:SF7">
    <property type="entry name" value="CARBAMOYL-PHOSPHATE SYNTHASE SMALL CHAIN"/>
    <property type="match status" value="1"/>
</dbReference>
<dbReference type="GO" id="GO:0044205">
    <property type="term" value="P:'de novo' UMP biosynthetic process"/>
    <property type="evidence" value="ECO:0007669"/>
    <property type="project" value="UniProtKB-UniRule"/>
</dbReference>
<evidence type="ECO:0000256" key="8">
    <source>
        <dbReference type="HAMAP-Rule" id="MF_01209"/>
    </source>
</evidence>
<keyword evidence="3 8" id="KW-0436">Ligase</keyword>
<protein>
    <recommendedName>
        <fullName evidence="8">Carbamoyl phosphate synthase small chain</fullName>
        <ecNumber evidence="8">6.3.5.5</ecNumber>
    </recommendedName>
    <alternativeName>
        <fullName evidence="8">Carbamoyl phosphate synthetase glutamine chain</fullName>
    </alternativeName>
</protein>
<dbReference type="InterPro" id="IPR050472">
    <property type="entry name" value="Anth_synth/Amidotransfase"/>
</dbReference>
<dbReference type="PROSITE" id="PS51273">
    <property type="entry name" value="GATASE_TYPE_1"/>
    <property type="match status" value="1"/>
</dbReference>
<dbReference type="UniPathway" id="UPA00068">
    <property type="reaction ID" value="UER00171"/>
</dbReference>
<evidence type="ECO:0000256" key="2">
    <source>
        <dbReference type="ARBA" id="ARBA00007800"/>
    </source>
</evidence>
<dbReference type="GO" id="GO:0004359">
    <property type="term" value="F:glutaminase activity"/>
    <property type="evidence" value="ECO:0007669"/>
    <property type="project" value="RHEA"/>
</dbReference>
<dbReference type="AlphaFoldDB" id="A0A1H3VFZ3"/>
<keyword evidence="6 8" id="KW-0315">Glutamine amidotransferase</keyword>
<dbReference type="Pfam" id="PF00988">
    <property type="entry name" value="CPSase_sm_chain"/>
    <property type="match status" value="1"/>
</dbReference>
<evidence type="ECO:0000256" key="5">
    <source>
        <dbReference type="ARBA" id="ARBA00022840"/>
    </source>
</evidence>
<dbReference type="SMART" id="SM01097">
    <property type="entry name" value="CPSase_sm_chain"/>
    <property type="match status" value="1"/>
</dbReference>
<keyword evidence="5 8" id="KW-0067">ATP-binding</keyword>
<dbReference type="GO" id="GO:0006207">
    <property type="term" value="P:'de novo' pyrimidine nucleobase biosynthetic process"/>
    <property type="evidence" value="ECO:0007669"/>
    <property type="project" value="InterPro"/>
</dbReference>
<keyword evidence="11" id="KW-1185">Reference proteome</keyword>
<dbReference type="SUPFAM" id="SSF52021">
    <property type="entry name" value="Carbamoyl phosphate synthetase, small subunit N-terminal domain"/>
    <property type="match status" value="1"/>
</dbReference>
<dbReference type="InterPro" id="IPR035686">
    <property type="entry name" value="CPSase_GATase1"/>
</dbReference>
<feature type="active site" description="Nucleophile" evidence="8">
    <location>
        <position position="257"/>
    </location>
</feature>
<dbReference type="GO" id="GO:0004088">
    <property type="term" value="F:carbamoyl-phosphate synthase (glutamine-hydrolyzing) activity"/>
    <property type="evidence" value="ECO:0007669"/>
    <property type="project" value="UniProtKB-UniRule"/>
</dbReference>
<dbReference type="PRINTS" id="PR00097">
    <property type="entry name" value="ANTSNTHASEII"/>
</dbReference>
<feature type="binding site" evidence="8">
    <location>
        <position position="261"/>
    </location>
    <ligand>
        <name>L-glutamine</name>
        <dbReference type="ChEBI" id="CHEBI:58359"/>
    </ligand>
</feature>
<dbReference type="EMBL" id="FNQF01000001">
    <property type="protein sequence ID" value="SDZ73737.1"/>
    <property type="molecule type" value="Genomic_DNA"/>
</dbReference>
<feature type="active site" evidence="8">
    <location>
        <position position="343"/>
    </location>
</feature>
<dbReference type="SUPFAM" id="SSF52317">
    <property type="entry name" value="Class I glutamine amidotransferase-like"/>
    <property type="match status" value="1"/>
</dbReference>